<evidence type="ECO:0000256" key="5">
    <source>
        <dbReference type="ARBA" id="ARBA00023015"/>
    </source>
</evidence>
<comment type="function">
    <text evidence="9">Promotes transcriptional elongation by Su(Tpl)/ELL. Essential for development.</text>
</comment>
<evidence type="ECO:0000256" key="10">
    <source>
        <dbReference type="SAM" id="MobiDB-lite"/>
    </source>
</evidence>
<evidence type="ECO:0000256" key="3">
    <source>
        <dbReference type="ARBA" id="ARBA00021452"/>
    </source>
</evidence>
<feature type="compositionally biased region" description="Polar residues" evidence="10">
    <location>
        <begin position="199"/>
        <end position="215"/>
    </location>
</feature>
<keyword evidence="5" id="KW-0805">Transcription regulation</keyword>
<dbReference type="PANTHER" id="PTHR15970:SF2">
    <property type="entry name" value="ELL-ASSOCIATED FACTOR EAF"/>
    <property type="match status" value="1"/>
</dbReference>
<feature type="compositionally biased region" description="Low complexity" evidence="10">
    <location>
        <begin position="311"/>
        <end position="327"/>
    </location>
</feature>
<dbReference type="AlphaFoldDB" id="A0AAW0ZSB4"/>
<evidence type="ECO:0000256" key="2">
    <source>
        <dbReference type="ARBA" id="ARBA00007798"/>
    </source>
</evidence>
<dbReference type="EMBL" id="JAWNGG020000124">
    <property type="protein sequence ID" value="KAK9300605.1"/>
    <property type="molecule type" value="Genomic_DNA"/>
</dbReference>
<evidence type="ECO:0000256" key="1">
    <source>
        <dbReference type="ARBA" id="ARBA00004123"/>
    </source>
</evidence>
<sequence>MKSVTSVPETNFQDIGRDMAQRLGLGPEIKELKLGPTFTNNRSTAFHTLKYDFKPASVDVSKVAKVDVGANNMMTVTVPHLDGAGIPHTVFKGSQRPYHKECVLIIDRVTGEITLEKLSANIQVKKTRTEPKSQAHLGISGANSNSRPITPVEMKKSPTHGRATGRTKVTSGRRREPIAQLHPKQCSPLRVSPYGKSPPFTSTNSSPVQQPSMAPSTLASLPMISSDIDDCPLTSSGSLPIINSSAPVKSSSVTNTQSAVKSSVTADSDGGALSDSTSSSSSSDSSDSDSDTENVPVLTGTNGHLNSRNSSPLMPDNLLNDDLQLSESESDSD</sequence>
<dbReference type="PANTHER" id="PTHR15970">
    <property type="entry name" value="ELL-ASSOCIATED FACTOR EAF"/>
    <property type="match status" value="1"/>
</dbReference>
<organism evidence="12 13">
    <name type="scientific">Tetragonisca angustula</name>
    <dbReference type="NCBI Taxonomy" id="166442"/>
    <lineage>
        <taxon>Eukaryota</taxon>
        <taxon>Metazoa</taxon>
        <taxon>Ecdysozoa</taxon>
        <taxon>Arthropoda</taxon>
        <taxon>Hexapoda</taxon>
        <taxon>Insecta</taxon>
        <taxon>Pterygota</taxon>
        <taxon>Neoptera</taxon>
        <taxon>Endopterygota</taxon>
        <taxon>Hymenoptera</taxon>
        <taxon>Apocrita</taxon>
        <taxon>Aculeata</taxon>
        <taxon>Apoidea</taxon>
        <taxon>Anthophila</taxon>
        <taxon>Apidae</taxon>
        <taxon>Tetragonisca</taxon>
    </lineage>
</organism>
<feature type="domain" description="Transcription elongation factor Eaf N-terminal" evidence="11">
    <location>
        <begin position="31"/>
        <end position="129"/>
    </location>
</feature>
<gene>
    <name evidence="12" type="ORF">QLX08_006760</name>
</gene>
<accession>A0AAW0ZSB4</accession>
<name>A0AAW0ZSB4_9HYME</name>
<feature type="compositionally biased region" description="Low complexity" evidence="10">
    <location>
        <begin position="274"/>
        <end position="285"/>
    </location>
</feature>
<keyword evidence="6" id="KW-0010">Activator</keyword>
<evidence type="ECO:0000256" key="4">
    <source>
        <dbReference type="ARBA" id="ARBA00022553"/>
    </source>
</evidence>
<reference evidence="12 13" key="1">
    <citation type="submission" date="2024-05" db="EMBL/GenBank/DDBJ databases">
        <title>The nuclear and mitochondrial genome assemblies of Tetragonisca angustula (Apidae: Meliponini), a tiny yet remarkable pollinator in the Neotropics.</title>
        <authorList>
            <person name="Ferrari R."/>
            <person name="Ricardo P.C."/>
            <person name="Dias F.C."/>
            <person name="Araujo N.S."/>
            <person name="Soares D.O."/>
            <person name="Zhou Q.-S."/>
            <person name="Zhu C.-D."/>
            <person name="Coutinho L."/>
            <person name="Airas M.C."/>
            <person name="Batista T.M."/>
        </authorList>
    </citation>
    <scope>NUCLEOTIDE SEQUENCE [LARGE SCALE GENOMIC DNA]</scope>
    <source>
        <strain evidence="12">ASF017062</strain>
        <tissue evidence="12">Abdomen</tissue>
    </source>
</reference>
<feature type="compositionally biased region" description="Polar residues" evidence="10">
    <location>
        <begin position="299"/>
        <end position="310"/>
    </location>
</feature>
<keyword evidence="4" id="KW-0597">Phosphoprotein</keyword>
<dbReference type="GO" id="GO:0032783">
    <property type="term" value="C:super elongation complex"/>
    <property type="evidence" value="ECO:0007669"/>
    <property type="project" value="InterPro"/>
</dbReference>
<dbReference type="GO" id="GO:0006368">
    <property type="term" value="P:transcription elongation by RNA polymerase II"/>
    <property type="evidence" value="ECO:0007669"/>
    <property type="project" value="InterPro"/>
</dbReference>
<keyword evidence="8" id="KW-0539">Nucleus</keyword>
<feature type="region of interest" description="Disordered" evidence="10">
    <location>
        <begin position="260"/>
        <end position="333"/>
    </location>
</feature>
<comment type="similarity">
    <text evidence="2">Belongs to the EAF family.</text>
</comment>
<feature type="region of interest" description="Disordered" evidence="10">
    <location>
        <begin position="126"/>
        <end position="215"/>
    </location>
</feature>
<comment type="subcellular location">
    <subcellularLocation>
        <location evidence="1">Nucleus</location>
    </subcellularLocation>
</comment>
<evidence type="ECO:0000256" key="7">
    <source>
        <dbReference type="ARBA" id="ARBA00023163"/>
    </source>
</evidence>
<evidence type="ECO:0000313" key="12">
    <source>
        <dbReference type="EMBL" id="KAK9300605.1"/>
    </source>
</evidence>
<dbReference type="Pfam" id="PF09816">
    <property type="entry name" value="EAF"/>
    <property type="match status" value="1"/>
</dbReference>
<proteinExistence type="inferred from homology"/>
<dbReference type="InterPro" id="IPR027093">
    <property type="entry name" value="EAF_fam"/>
</dbReference>
<keyword evidence="7" id="KW-0804">Transcription</keyword>
<evidence type="ECO:0000256" key="8">
    <source>
        <dbReference type="ARBA" id="ARBA00023242"/>
    </source>
</evidence>
<dbReference type="Proteomes" id="UP001432146">
    <property type="component" value="Unassembled WGS sequence"/>
</dbReference>
<dbReference type="InterPro" id="IPR019194">
    <property type="entry name" value="Tscrpt_elong_fac_Eaf_N"/>
</dbReference>
<protein>
    <recommendedName>
        <fullName evidence="3">Ell-associated factor Eaf</fullName>
    </recommendedName>
</protein>
<dbReference type="GO" id="GO:0003711">
    <property type="term" value="F:transcription elongation factor activity"/>
    <property type="evidence" value="ECO:0007669"/>
    <property type="project" value="TreeGrafter"/>
</dbReference>
<comment type="caution">
    <text evidence="12">The sequence shown here is derived from an EMBL/GenBank/DDBJ whole genome shotgun (WGS) entry which is preliminary data.</text>
</comment>
<evidence type="ECO:0000259" key="11">
    <source>
        <dbReference type="Pfam" id="PF09816"/>
    </source>
</evidence>
<keyword evidence="13" id="KW-1185">Reference proteome</keyword>
<evidence type="ECO:0000256" key="9">
    <source>
        <dbReference type="ARBA" id="ARBA00025617"/>
    </source>
</evidence>
<evidence type="ECO:0000313" key="13">
    <source>
        <dbReference type="Proteomes" id="UP001432146"/>
    </source>
</evidence>
<evidence type="ECO:0000256" key="6">
    <source>
        <dbReference type="ARBA" id="ARBA00023159"/>
    </source>
</evidence>